<dbReference type="AlphaFoldDB" id="A0A132ECH8"/>
<dbReference type="EMBL" id="LPJR01000052">
    <property type="protein sequence ID" value="KWF25043.1"/>
    <property type="molecule type" value="Genomic_DNA"/>
</dbReference>
<gene>
    <name evidence="1" type="ORF">WT56_22405</name>
</gene>
<dbReference type="RefSeq" id="WP_060244456.1">
    <property type="nucleotide sequence ID" value="NZ_LPJR01000052.1"/>
</dbReference>
<evidence type="ECO:0000313" key="1">
    <source>
        <dbReference type="EMBL" id="KWF25043.1"/>
    </source>
</evidence>
<reference evidence="1 2" key="1">
    <citation type="submission" date="2015-11" db="EMBL/GenBank/DDBJ databases">
        <title>Expanding the genomic diversity of Burkholderia species for the development of highly accurate diagnostics.</title>
        <authorList>
            <person name="Sahl J."/>
            <person name="Keim P."/>
            <person name="Wagner D."/>
        </authorList>
    </citation>
    <scope>NUCLEOTIDE SEQUENCE [LARGE SCALE GENOMIC DNA]</scope>
    <source>
        <strain evidence="1 2">MSMB368WGS</strain>
    </source>
</reference>
<evidence type="ECO:0000313" key="2">
    <source>
        <dbReference type="Proteomes" id="UP000062912"/>
    </source>
</evidence>
<organism evidence="1 2">
    <name type="scientific">Burkholderia pseudomultivorans</name>
    <dbReference type="NCBI Taxonomy" id="1207504"/>
    <lineage>
        <taxon>Bacteria</taxon>
        <taxon>Pseudomonadati</taxon>
        <taxon>Pseudomonadota</taxon>
        <taxon>Betaproteobacteria</taxon>
        <taxon>Burkholderiales</taxon>
        <taxon>Burkholderiaceae</taxon>
        <taxon>Burkholderia</taxon>
        <taxon>Burkholderia cepacia complex</taxon>
    </lineage>
</organism>
<dbReference type="Proteomes" id="UP000062912">
    <property type="component" value="Unassembled WGS sequence"/>
</dbReference>
<proteinExistence type="predicted"/>
<sequence>MTPDDKFPTTHNGYDALLPRDIAVLESAVQSALESFERLTAHFTKLTAIARFALHIEMREGDRRYVLQAMKELSEQGEEDLQRRHDALHLTASRYWLARYGGEANRKARH</sequence>
<name>A0A132ECH8_9BURK</name>
<protein>
    <submittedName>
        <fullName evidence="1">Uncharacterized protein</fullName>
    </submittedName>
</protein>
<accession>A0A132ECH8</accession>
<comment type="caution">
    <text evidence="1">The sequence shown here is derived from an EMBL/GenBank/DDBJ whole genome shotgun (WGS) entry which is preliminary data.</text>
</comment>